<sequence length="42" mass="4361">MPVSLDREEKGLMAAGLAADKTGLTSVLFLTVSTGCIHCPQV</sequence>
<organism evidence="1 2">
    <name type="scientific">Faecalibaculum rodentium</name>
    <dbReference type="NCBI Taxonomy" id="1702221"/>
    <lineage>
        <taxon>Bacteria</taxon>
        <taxon>Bacillati</taxon>
        <taxon>Bacillota</taxon>
        <taxon>Erysipelotrichia</taxon>
        <taxon>Erysipelotrichales</taxon>
        <taxon>Erysipelotrichaceae</taxon>
        <taxon>Faecalibaculum</taxon>
    </lineage>
</organism>
<gene>
    <name evidence="1" type="ORF">AALO17_08740</name>
</gene>
<protein>
    <submittedName>
        <fullName evidence="1">Uncharacterized protein</fullName>
    </submittedName>
</protein>
<accession>A0A140DTN1</accession>
<dbReference type="STRING" id="1702221.AALO17_08740"/>
<dbReference type="KEGG" id="fro:AALO17_08740"/>
<proteinExistence type="predicted"/>
<reference evidence="1 2" key="1">
    <citation type="journal article" date="2016" name="Gut Pathog.">
        <title>Whole genome sequencing of "Faecalibaculum rodentium" ALO17, isolated from C57BL/6J laboratory mouse feces.</title>
        <authorList>
            <person name="Lim S."/>
            <person name="Chang D.H."/>
            <person name="Ahn S."/>
            <person name="Kim B.C."/>
        </authorList>
    </citation>
    <scope>NUCLEOTIDE SEQUENCE [LARGE SCALE GENOMIC DNA]</scope>
    <source>
        <strain evidence="1 2">Alo17</strain>
    </source>
</reference>
<dbReference type="EMBL" id="CP011391">
    <property type="protein sequence ID" value="AMK54008.1"/>
    <property type="molecule type" value="Genomic_DNA"/>
</dbReference>
<keyword evidence="2" id="KW-1185">Reference proteome</keyword>
<evidence type="ECO:0000313" key="2">
    <source>
        <dbReference type="Proteomes" id="UP000069771"/>
    </source>
</evidence>
<evidence type="ECO:0000313" key="1">
    <source>
        <dbReference type="EMBL" id="AMK54008.1"/>
    </source>
</evidence>
<name>A0A140DTN1_9FIRM</name>
<dbReference type="AlphaFoldDB" id="A0A140DTN1"/>
<dbReference type="Proteomes" id="UP000069771">
    <property type="component" value="Chromosome"/>
</dbReference>